<organism evidence="4 5">
    <name type="scientific">Anoxybacillus andreesenii</name>
    <dbReference type="NCBI Taxonomy" id="1325932"/>
    <lineage>
        <taxon>Bacteria</taxon>
        <taxon>Bacillati</taxon>
        <taxon>Bacillota</taxon>
        <taxon>Bacilli</taxon>
        <taxon>Bacillales</taxon>
        <taxon>Anoxybacillaceae</taxon>
        <taxon>Anoxybacillus</taxon>
    </lineage>
</organism>
<gene>
    <name evidence="4" type="ORF">J2S07_003586</name>
</gene>
<evidence type="ECO:0000259" key="2">
    <source>
        <dbReference type="Pfam" id="PF07261"/>
    </source>
</evidence>
<reference evidence="4 5" key="1">
    <citation type="submission" date="2023-07" db="EMBL/GenBank/DDBJ databases">
        <title>Genomic Encyclopedia of Type Strains, Phase IV (KMG-IV): sequencing the most valuable type-strain genomes for metagenomic binning, comparative biology and taxonomic classification.</title>
        <authorList>
            <person name="Goeker M."/>
        </authorList>
    </citation>
    <scope>NUCLEOTIDE SEQUENCE [LARGE SCALE GENOMIC DNA]</scope>
    <source>
        <strain evidence="4 5">DSM 23948</strain>
    </source>
</reference>
<evidence type="ECO:0000256" key="1">
    <source>
        <dbReference type="ARBA" id="ARBA00093462"/>
    </source>
</evidence>
<evidence type="ECO:0000313" key="4">
    <source>
        <dbReference type="EMBL" id="MDQ0157257.1"/>
    </source>
</evidence>
<dbReference type="Pfam" id="PF07261">
    <property type="entry name" value="DnaB_2"/>
    <property type="match status" value="1"/>
</dbReference>
<sequence>MTLAFFSYFDGEVETEMAHWKELLPIDRYSVATGGLLHEYDRKIITLLYQPLIGPLSMSLYMTLWAQVEENRLWSQTNSHHSLMSFMDLSLNAIYEARLKLEGIGLLKTFVQSSEGEREFVYELQPPLSPERFFLDGMLNIYLYQKVGKNRYSALKQFFSDKEIAVHAGFEEVTRAFQDVYDSAVPTTFENAPDENFTDQALMGRISPKGIQIDATANFDFDLLYAGLSESLVPKKAITQKVREAISNLSFLYGIDPIHMKNLLITAMDDVANKINIEELRKSARDWYQLEHQERLPELVDKVHPVIKQTIVSEPKSKEEKLIHYLETTSPRQLLIDIAGGTLPSKADLKIIEDVMFKQKLLPGVVNVLIEYVLLKSDMKLTKAYVDKIASHWARKQISTVKEAMDLAIKEHRQYMEWADNKKTTKSGGKKQPIRTELLPDWFNEEDDKNLAQPSDDQLIDKKRALEERLKKYKK</sequence>
<dbReference type="InterPro" id="IPR006343">
    <property type="entry name" value="DnaB/C_C"/>
</dbReference>
<name>A0ABT9V8I9_9BACL</name>
<feature type="domain" description="Replicative helicase loading/DNA remodeling protein DnaB N-terminal winged helix" evidence="3">
    <location>
        <begin position="25"/>
        <end position="283"/>
    </location>
</feature>
<dbReference type="Proteomes" id="UP001231362">
    <property type="component" value="Unassembled WGS sequence"/>
</dbReference>
<feature type="domain" description="DnaB/C C-terminal" evidence="2">
    <location>
        <begin position="341"/>
        <end position="406"/>
    </location>
</feature>
<accession>A0ABT9V8I9</accession>
<proteinExistence type="inferred from homology"/>
<evidence type="ECO:0000259" key="3">
    <source>
        <dbReference type="Pfam" id="PF25888"/>
    </source>
</evidence>
<dbReference type="InterPro" id="IPR058660">
    <property type="entry name" value="WHD_DnaB"/>
</dbReference>
<evidence type="ECO:0000313" key="5">
    <source>
        <dbReference type="Proteomes" id="UP001231362"/>
    </source>
</evidence>
<dbReference type="RefSeq" id="WP_370872879.1">
    <property type="nucleotide sequence ID" value="NZ_JAUSTU010000023.1"/>
</dbReference>
<dbReference type="InterPro" id="IPR034829">
    <property type="entry name" value="DnaD-like_sf"/>
</dbReference>
<comment type="caution">
    <text evidence="4">The sequence shown here is derived from an EMBL/GenBank/DDBJ whole genome shotgun (WGS) entry which is preliminary data.</text>
</comment>
<protein>
    <submittedName>
        <fullName evidence="4">Replication initiation and membrane attachment protein</fullName>
    </submittedName>
</protein>
<comment type="similarity">
    <text evidence="1">Belongs to the DnaB/DnaD family.</text>
</comment>
<dbReference type="EMBL" id="JAUSTU010000023">
    <property type="protein sequence ID" value="MDQ0157257.1"/>
    <property type="molecule type" value="Genomic_DNA"/>
</dbReference>
<keyword evidence="5" id="KW-1185">Reference proteome</keyword>
<dbReference type="Gene3D" id="1.10.10.630">
    <property type="entry name" value="DnaD domain-like"/>
    <property type="match status" value="1"/>
</dbReference>
<dbReference type="Pfam" id="PF25888">
    <property type="entry name" value="WHD_DnaB"/>
    <property type="match status" value="1"/>
</dbReference>